<keyword evidence="5" id="KW-0472">Membrane</keyword>
<organism evidence="8 9">
    <name type="scientific">Branchiostoma lanceolatum</name>
    <name type="common">Common lancelet</name>
    <name type="synonym">Amphioxus lanceolatum</name>
    <dbReference type="NCBI Taxonomy" id="7740"/>
    <lineage>
        <taxon>Eukaryota</taxon>
        <taxon>Metazoa</taxon>
        <taxon>Chordata</taxon>
        <taxon>Cephalochordata</taxon>
        <taxon>Leptocardii</taxon>
        <taxon>Amphioxiformes</taxon>
        <taxon>Branchiostomatidae</taxon>
        <taxon>Branchiostoma</taxon>
    </lineage>
</organism>
<keyword evidence="5" id="KW-1133">Transmembrane helix</keyword>
<feature type="region of interest" description="Disordered" evidence="4">
    <location>
        <begin position="124"/>
        <end position="153"/>
    </location>
</feature>
<keyword evidence="5" id="KW-0812">Transmembrane</keyword>
<evidence type="ECO:0000259" key="6">
    <source>
        <dbReference type="PROSITE" id="PS00022"/>
    </source>
</evidence>
<evidence type="ECO:0000313" key="9">
    <source>
        <dbReference type="Proteomes" id="UP000838412"/>
    </source>
</evidence>
<dbReference type="InterPro" id="IPR009030">
    <property type="entry name" value="Growth_fac_rcpt_cys_sf"/>
</dbReference>
<sequence length="490" mass="53848">MPSRQKDQGQTSNTGATPMQQSQTDWWRSLADAAASNPNPMYSAKAEKTEVSDSRLSPENQYDEDVSPHLPARKSHHLDIRAKEKAQIDEWNEESDRKYEDVDPHGERVLSSAQHLDMEDHVGARPEYSAESSTDASSKPADNDRDEDTDAPGFCHKVRDHAVELWNKMRSISIWRPMLGSGIIVIAVMFIAEVLSPGSLIPNRKGGKVIGEKLEKPGNPLWTTSYKENSSDVAYPTAHAPPLGTMWQTASYENTSVVVTMITLSSRAGWKSTEPQTDIAAMDETTPVTSTLLSTTGTGIADECIETPCQHGRCVNKDGGYKCTCSPGWTGQNCRKDINECMGNLCQHGRCVNKDGGYKCTCSPGWTGQNCQQDTNECTKTPCQHGRCVDKDGGYKCTCSPGWTGQNCDDAKPCPRGWSEYNNHCYTFVSDKVNWNTAKSRCRGQHARLASITSSGENDFVAGLISNGGYILLRRPLIGWKLFGGDVTNS</sequence>
<dbReference type="SUPFAM" id="SSF56436">
    <property type="entry name" value="C-type lectin-like"/>
    <property type="match status" value="1"/>
</dbReference>
<evidence type="ECO:0000256" key="2">
    <source>
        <dbReference type="ARBA" id="ARBA00022737"/>
    </source>
</evidence>
<dbReference type="InterPro" id="IPR001881">
    <property type="entry name" value="EGF-like_Ca-bd_dom"/>
</dbReference>
<dbReference type="Pfam" id="PF07645">
    <property type="entry name" value="EGF_CA"/>
    <property type="match status" value="2"/>
</dbReference>
<dbReference type="PROSITE" id="PS00022">
    <property type="entry name" value="EGF_1"/>
    <property type="match status" value="3"/>
</dbReference>
<evidence type="ECO:0000256" key="1">
    <source>
        <dbReference type="ARBA" id="ARBA00022536"/>
    </source>
</evidence>
<dbReference type="CDD" id="cd00037">
    <property type="entry name" value="CLECT"/>
    <property type="match status" value="1"/>
</dbReference>
<feature type="compositionally biased region" description="Polar residues" evidence="4">
    <location>
        <begin position="8"/>
        <end position="26"/>
    </location>
</feature>
<dbReference type="InterPro" id="IPR000152">
    <property type="entry name" value="EGF-type_Asp/Asn_hydroxyl_site"/>
</dbReference>
<dbReference type="SMART" id="SM00181">
    <property type="entry name" value="EGF"/>
    <property type="match status" value="3"/>
</dbReference>
<evidence type="ECO:0000256" key="4">
    <source>
        <dbReference type="SAM" id="MobiDB-lite"/>
    </source>
</evidence>
<feature type="domain" description="EGF-like" evidence="6 7">
    <location>
        <begin position="323"/>
        <end position="334"/>
    </location>
</feature>
<keyword evidence="9" id="KW-1185">Reference proteome</keyword>
<feature type="compositionally biased region" description="Basic and acidic residues" evidence="4">
    <location>
        <begin position="77"/>
        <end position="104"/>
    </location>
</feature>
<dbReference type="PROSITE" id="PS01186">
    <property type="entry name" value="EGF_2"/>
    <property type="match status" value="3"/>
</dbReference>
<accession>A0A8J9W8L4</accession>
<dbReference type="FunFam" id="2.10.25.10:FF:000901">
    <property type="entry name" value="Uncharacterized protein"/>
    <property type="match status" value="3"/>
</dbReference>
<name>A0A8J9W8L4_BRALA</name>
<evidence type="ECO:0000256" key="5">
    <source>
        <dbReference type="SAM" id="Phobius"/>
    </source>
</evidence>
<dbReference type="PROSITE" id="PS01187">
    <property type="entry name" value="EGF_CA"/>
    <property type="match status" value="1"/>
</dbReference>
<dbReference type="Pfam" id="PF00008">
    <property type="entry name" value="EGF"/>
    <property type="match status" value="1"/>
</dbReference>
<feature type="domain" description="EGF-like" evidence="6 7">
    <location>
        <begin position="397"/>
        <end position="408"/>
    </location>
</feature>
<dbReference type="InterPro" id="IPR018097">
    <property type="entry name" value="EGF_Ca-bd_CS"/>
</dbReference>
<dbReference type="InterPro" id="IPR016187">
    <property type="entry name" value="CTDL_fold"/>
</dbReference>
<dbReference type="GO" id="GO:0007219">
    <property type="term" value="P:Notch signaling pathway"/>
    <property type="evidence" value="ECO:0007669"/>
    <property type="project" value="TreeGrafter"/>
</dbReference>
<evidence type="ECO:0000313" key="8">
    <source>
        <dbReference type="EMBL" id="CAH1240533.1"/>
    </source>
</evidence>
<feature type="domain" description="EGF-like" evidence="6 7">
    <location>
        <begin position="360"/>
        <end position="371"/>
    </location>
</feature>
<dbReference type="Proteomes" id="UP000838412">
    <property type="component" value="Chromosome 11"/>
</dbReference>
<reference evidence="8" key="1">
    <citation type="submission" date="2022-01" db="EMBL/GenBank/DDBJ databases">
        <authorList>
            <person name="Braso-Vives M."/>
        </authorList>
    </citation>
    <scope>NUCLEOTIDE SEQUENCE</scope>
</reference>
<dbReference type="CDD" id="cd00054">
    <property type="entry name" value="EGF_CA"/>
    <property type="match status" value="3"/>
</dbReference>
<feature type="region of interest" description="Disordered" evidence="4">
    <location>
        <begin position="1"/>
        <end position="104"/>
    </location>
</feature>
<evidence type="ECO:0000256" key="3">
    <source>
        <dbReference type="ARBA" id="ARBA00023157"/>
    </source>
</evidence>
<dbReference type="PANTHER" id="PTHR12916:SF13">
    <property type="entry name" value="SUSHI, VON WILLEBRAND FACTOR TYPE A, EGF AND PENTRAXIN DOMAIN-CONTAINING PROTEIN 1-LIKE"/>
    <property type="match status" value="1"/>
</dbReference>
<dbReference type="OrthoDB" id="441660at2759"/>
<dbReference type="SMART" id="SM00179">
    <property type="entry name" value="EGF_CA"/>
    <property type="match status" value="3"/>
</dbReference>
<keyword evidence="3" id="KW-1015">Disulfide bond</keyword>
<dbReference type="AlphaFoldDB" id="A0A8J9W8L4"/>
<dbReference type="InterPro" id="IPR049883">
    <property type="entry name" value="NOTCH1_EGF-like"/>
</dbReference>
<feature type="transmembrane region" description="Helical" evidence="5">
    <location>
        <begin position="174"/>
        <end position="195"/>
    </location>
</feature>
<dbReference type="InterPro" id="IPR016186">
    <property type="entry name" value="C-type_lectin-like/link_sf"/>
</dbReference>
<gene>
    <name evidence="8" type="primary">NOTCH1</name>
    <name evidence="8" type="ORF">BLAG_LOCUS4465</name>
</gene>
<protein>
    <submittedName>
        <fullName evidence="8">NOTCH1 protein</fullName>
    </submittedName>
</protein>
<dbReference type="Gene3D" id="3.10.100.10">
    <property type="entry name" value="Mannose-Binding Protein A, subunit A"/>
    <property type="match status" value="1"/>
</dbReference>
<keyword evidence="2" id="KW-0677">Repeat</keyword>
<dbReference type="GO" id="GO:0005509">
    <property type="term" value="F:calcium ion binding"/>
    <property type="evidence" value="ECO:0007669"/>
    <property type="project" value="InterPro"/>
</dbReference>
<proteinExistence type="predicted"/>
<keyword evidence="1" id="KW-0245">EGF-like domain</keyword>
<dbReference type="GO" id="GO:0005112">
    <property type="term" value="F:Notch binding"/>
    <property type="evidence" value="ECO:0007669"/>
    <property type="project" value="TreeGrafter"/>
</dbReference>
<evidence type="ECO:0000259" key="7">
    <source>
        <dbReference type="PROSITE" id="PS01186"/>
    </source>
</evidence>
<dbReference type="PANTHER" id="PTHR12916">
    <property type="entry name" value="CYTOCHROME C OXIDASE POLYPEPTIDE VIC-2"/>
    <property type="match status" value="1"/>
</dbReference>
<dbReference type="SUPFAM" id="SSF57184">
    <property type="entry name" value="Growth factor receptor domain"/>
    <property type="match status" value="1"/>
</dbReference>
<dbReference type="Gene3D" id="2.10.25.10">
    <property type="entry name" value="Laminin"/>
    <property type="match status" value="3"/>
</dbReference>
<dbReference type="InterPro" id="IPR000742">
    <property type="entry name" value="EGF"/>
</dbReference>
<dbReference type="EMBL" id="OV696696">
    <property type="protein sequence ID" value="CAH1240533.1"/>
    <property type="molecule type" value="Genomic_DNA"/>
</dbReference>
<dbReference type="PROSITE" id="PS00010">
    <property type="entry name" value="ASX_HYDROXYL"/>
    <property type="match status" value="3"/>
</dbReference>